<evidence type="ECO:0000313" key="1">
    <source>
        <dbReference type="EMBL" id="KAF2472659.1"/>
    </source>
</evidence>
<protein>
    <submittedName>
        <fullName evidence="1">Uncharacterized protein</fullName>
    </submittedName>
</protein>
<gene>
    <name evidence="1" type="ORF">BDR25DRAFT_352969</name>
</gene>
<reference evidence="1" key="1">
    <citation type="journal article" date="2020" name="Stud. Mycol.">
        <title>101 Dothideomycetes genomes: a test case for predicting lifestyles and emergence of pathogens.</title>
        <authorList>
            <person name="Haridas S."/>
            <person name="Albert R."/>
            <person name="Binder M."/>
            <person name="Bloem J."/>
            <person name="Labutti K."/>
            <person name="Salamov A."/>
            <person name="Andreopoulos B."/>
            <person name="Baker S."/>
            <person name="Barry K."/>
            <person name="Bills G."/>
            <person name="Bluhm B."/>
            <person name="Cannon C."/>
            <person name="Castanera R."/>
            <person name="Culley D."/>
            <person name="Daum C."/>
            <person name="Ezra D."/>
            <person name="Gonzalez J."/>
            <person name="Henrissat B."/>
            <person name="Kuo A."/>
            <person name="Liang C."/>
            <person name="Lipzen A."/>
            <person name="Lutzoni F."/>
            <person name="Magnuson J."/>
            <person name="Mondo S."/>
            <person name="Nolan M."/>
            <person name="Ohm R."/>
            <person name="Pangilinan J."/>
            <person name="Park H.-J."/>
            <person name="Ramirez L."/>
            <person name="Alfaro M."/>
            <person name="Sun H."/>
            <person name="Tritt A."/>
            <person name="Yoshinaga Y."/>
            <person name="Zwiers L.-H."/>
            <person name="Turgeon B."/>
            <person name="Goodwin S."/>
            <person name="Spatafora J."/>
            <person name="Crous P."/>
            <person name="Grigoriev I."/>
        </authorList>
    </citation>
    <scope>NUCLEOTIDE SEQUENCE</scope>
    <source>
        <strain evidence="1">ATCC 200398</strain>
    </source>
</reference>
<evidence type="ECO:0000313" key="2">
    <source>
        <dbReference type="Proteomes" id="UP000799755"/>
    </source>
</evidence>
<organism evidence="1 2">
    <name type="scientific">Lindgomyces ingoldianus</name>
    <dbReference type="NCBI Taxonomy" id="673940"/>
    <lineage>
        <taxon>Eukaryota</taxon>
        <taxon>Fungi</taxon>
        <taxon>Dikarya</taxon>
        <taxon>Ascomycota</taxon>
        <taxon>Pezizomycotina</taxon>
        <taxon>Dothideomycetes</taxon>
        <taxon>Pleosporomycetidae</taxon>
        <taxon>Pleosporales</taxon>
        <taxon>Lindgomycetaceae</taxon>
        <taxon>Lindgomyces</taxon>
    </lineage>
</organism>
<comment type="caution">
    <text evidence="1">The sequence shown here is derived from an EMBL/GenBank/DDBJ whole genome shotgun (WGS) entry which is preliminary data.</text>
</comment>
<keyword evidence="2" id="KW-1185">Reference proteome</keyword>
<dbReference type="EMBL" id="MU003501">
    <property type="protein sequence ID" value="KAF2472659.1"/>
    <property type="molecule type" value="Genomic_DNA"/>
</dbReference>
<name>A0ACB6R040_9PLEO</name>
<sequence>MITLPSGSDAPGSSGLWLPQTMRISDNALELMSTSTKCETSRHLSSSSSDLYASAQHPNLESTISASGPYMPLNAQTSPITDFSSLFVFPPDGELSRYPLFVPPLCAEDEFIHHASSSFLHKLFVSLGGCSRVHGATESSEKEEEKLRGEAEAQKQRLLLIKEQYKAR</sequence>
<accession>A0ACB6R040</accession>
<proteinExistence type="predicted"/>
<dbReference type="Proteomes" id="UP000799755">
    <property type="component" value="Unassembled WGS sequence"/>
</dbReference>